<dbReference type="InterPro" id="IPR016039">
    <property type="entry name" value="Thiolase-like"/>
</dbReference>
<dbReference type="SUPFAM" id="SSF53335">
    <property type="entry name" value="S-adenosyl-L-methionine-dependent methyltransferases"/>
    <property type="match status" value="1"/>
</dbReference>
<dbReference type="Gene3D" id="3.40.50.150">
    <property type="entry name" value="Vaccinia Virus protein VP39"/>
    <property type="match status" value="1"/>
</dbReference>
<dbReference type="InterPro" id="IPR046818">
    <property type="entry name" value="MmeI_C"/>
</dbReference>
<dbReference type="GO" id="GO:0006813">
    <property type="term" value="P:potassium ion transport"/>
    <property type="evidence" value="ECO:0007669"/>
    <property type="project" value="InterPro"/>
</dbReference>
<keyword evidence="11" id="KW-1185">Reference proteome</keyword>
<dbReference type="Pfam" id="PF08541">
    <property type="entry name" value="ACP_syn_III_C"/>
    <property type="match status" value="1"/>
</dbReference>
<dbReference type="Pfam" id="PF08545">
    <property type="entry name" value="ACP_syn_III"/>
    <property type="match status" value="1"/>
</dbReference>
<dbReference type="GO" id="GO:0004315">
    <property type="term" value="F:3-oxoacyl-[acyl-carrier-protein] synthase activity"/>
    <property type="evidence" value="ECO:0007669"/>
    <property type="project" value="InterPro"/>
</dbReference>
<keyword evidence="7 8" id="KW-0472">Membrane</keyword>
<dbReference type="Proteomes" id="UP001178507">
    <property type="component" value="Unassembled WGS sequence"/>
</dbReference>
<dbReference type="InterPro" id="IPR004680">
    <property type="entry name" value="Cit_transptr-like_dom"/>
</dbReference>
<feature type="transmembrane region" description="Helical" evidence="8">
    <location>
        <begin position="842"/>
        <end position="870"/>
    </location>
</feature>
<dbReference type="Pfam" id="PF20464">
    <property type="entry name" value="MmeI_N"/>
    <property type="match status" value="1"/>
</dbReference>
<name>A0AA36MYM8_9DINO</name>
<dbReference type="Pfam" id="PF03600">
    <property type="entry name" value="CitMHS"/>
    <property type="match status" value="1"/>
</dbReference>
<dbReference type="CDD" id="cd01115">
    <property type="entry name" value="SLC13_permease"/>
    <property type="match status" value="1"/>
</dbReference>
<evidence type="ECO:0000256" key="5">
    <source>
        <dbReference type="ARBA" id="ARBA00022737"/>
    </source>
</evidence>
<dbReference type="Pfam" id="PF20465">
    <property type="entry name" value="MmeI_hel"/>
    <property type="match status" value="1"/>
</dbReference>
<evidence type="ECO:0000313" key="11">
    <source>
        <dbReference type="Proteomes" id="UP001178507"/>
    </source>
</evidence>
<dbReference type="InterPro" id="IPR051679">
    <property type="entry name" value="DASS-Related_Transporters"/>
</dbReference>
<feature type="transmembrane region" description="Helical" evidence="8">
    <location>
        <begin position="1279"/>
        <end position="1296"/>
    </location>
</feature>
<dbReference type="SUPFAM" id="SSF53901">
    <property type="entry name" value="Thiolase-like"/>
    <property type="match status" value="1"/>
</dbReference>
<evidence type="ECO:0000256" key="3">
    <source>
        <dbReference type="ARBA" id="ARBA00022679"/>
    </source>
</evidence>
<comment type="caution">
    <text evidence="10">The sequence shown here is derived from an EMBL/GenBank/DDBJ whole genome shotgun (WGS) entry which is preliminary data.</text>
</comment>
<accession>A0AA36MYM8</accession>
<dbReference type="Pfam" id="PF20467">
    <property type="entry name" value="MmeI_C"/>
    <property type="match status" value="1"/>
</dbReference>
<evidence type="ECO:0000256" key="8">
    <source>
        <dbReference type="SAM" id="Phobius"/>
    </source>
</evidence>
<comment type="subcellular location">
    <subcellularLocation>
        <location evidence="1">Membrane</location>
        <topology evidence="1">Multi-pass membrane protein</topology>
    </subcellularLocation>
</comment>
<dbReference type="NCBIfam" id="NF005703">
    <property type="entry name" value="PRK07515.1"/>
    <property type="match status" value="1"/>
</dbReference>
<dbReference type="InterPro" id="IPR046817">
    <property type="entry name" value="MmeI_N"/>
</dbReference>
<dbReference type="PROSITE" id="PS51202">
    <property type="entry name" value="RCK_C"/>
    <property type="match status" value="2"/>
</dbReference>
<dbReference type="InterPro" id="IPR036721">
    <property type="entry name" value="RCK_C_sf"/>
</dbReference>
<dbReference type="Pfam" id="PF02080">
    <property type="entry name" value="TrkA_C"/>
    <property type="match status" value="1"/>
</dbReference>
<dbReference type="SUPFAM" id="SSF116726">
    <property type="entry name" value="TrkA C-terminal domain-like"/>
    <property type="match status" value="2"/>
</dbReference>
<proteinExistence type="predicted"/>
<keyword evidence="4 8" id="KW-0812">Transmembrane</keyword>
<feature type="domain" description="RCK C-terminal" evidence="9">
    <location>
        <begin position="1047"/>
        <end position="1131"/>
    </location>
</feature>
<feature type="transmembrane region" description="Helical" evidence="8">
    <location>
        <begin position="1169"/>
        <end position="1186"/>
    </location>
</feature>
<evidence type="ECO:0000259" key="9">
    <source>
        <dbReference type="PROSITE" id="PS51202"/>
    </source>
</evidence>
<dbReference type="InterPro" id="IPR029063">
    <property type="entry name" value="SAM-dependent_MTases_sf"/>
</dbReference>
<dbReference type="CDD" id="cd00830">
    <property type="entry name" value="KAS_III"/>
    <property type="match status" value="1"/>
</dbReference>
<keyword evidence="6 8" id="KW-1133">Transmembrane helix</keyword>
<dbReference type="EMBL" id="CAUJNA010002223">
    <property type="protein sequence ID" value="CAJ1391479.1"/>
    <property type="molecule type" value="Genomic_DNA"/>
</dbReference>
<dbReference type="PANTHER" id="PTHR43652">
    <property type="entry name" value="BASIC AMINO ACID ANTIPORTER YFCC-RELATED"/>
    <property type="match status" value="1"/>
</dbReference>
<sequence length="1716" mass="188797">MNRVFLSLSWNEIRRRAVEFADEYSDATYEKGETQSFYNDFFDVFGIKRRQVARYEEHVKKLSGDTGFIDLFWPKTLLVEQKSAGRDLTAAAEQAGEYFDAIRDADKPRFQLVCDFQNWELLDRDTRETWSFTLSELADNIQAFAFMIGREKRVFKDQDPVNIDAAELMGAIHDELEASGYKGHDLEVYLVRLLFMLFADDTGIFETRDMLLDFIEHRTSEDGSDLGSKINDLFHVLNTPGDLRSPHMDEDLARFPYVNGDLFSESLPPAWFTAGMRDTFLEACRFNWSKVSPAIFGSLFQSVMDPAERRKKGAHYTTEKNIMKLIGPLFLDDLRAELDHLKGLKTGKAGRLEAFRRRLGTLTFLDPACGCGNFLIIAYRELRKLEIECLAELRGTDTKEMFGETISEVNVDQFYGIELEEFPARIAEVAMWMIDHIMNVEFGDAFGLILTRIPLTKSPHILNDDALAVDWNDLLPAHQCSYVMGNPPFIGQSYQSKEQREALRQIVDPKRKSAGALDYVTGWFLKAGAYINQDGCKADIAFVSTNSITQGEQVALLWPILFERYKMEIAFGHRTFEWGSEARGKAHVHVVIVGITRRDRERDVKRLFSYENIKAEPEETRHRALTAYLFGVTDGANRDYRYSIGLVYNTFPWPEMDDAAREKIGALGQAVLDARDEFPDATLADLYHPDLMPPALRKAHTALDRAVDRLYRKTPFESERERVEHLFGLYEKMVAPVEAEAKKTPKRRSGDITNDQIFLFGLFGILFAMLVWGRVRYDLVAFAALLIAVLAGHVDPDAAFAGFGHPAVVIIALVLIVSRGLVNSGAVELIARFVVAPDRPLPVHISVMAVAGAALSAVINNVAALALLMTLDMDVAKKARRAVSLTLMPLSFATILGGMITLIGTPPNIVIAQYRQDALGAPFSMFDFTPVGLIVSVVGIAFVALAGWRLIPARDGSQPLDEDAGLYVAEARAREGSRAIGRMVRDLYPDAADKDVQIIGLVRRGKRLPGFARTEEIRKGDFLVLEGDPKSIEAFMGTAELDFAGSEKHGGLRGANLTLIEAIVPDTARIVNRSALDVRLLYRHGVTLLGVSRGGKRFRDRVRKLAIRPGDVLLLLGPDDRMDQTAQWLGVYPLADRKTALIQRRKAAAAIGAFGIAIALAVTGITTLAIGLSACVVAYIAMGLLGGEDFYAMIEWKVIVLLASLIPLSAALEASGGTELIANAIVGGTNGWPAWAILLVLMVVTMTMSDFLNNVATALIAAPIGVSVAGSLGANPDPFLMGVAVAASCAFLTPIGHKNNTIIMGPGGYQFGDYWRMGLALEVIVIAVAVPAILWTEGPIIMSTVAITGTGVFTPELVVTNDELVETFNAWADRQNEANADAIAAGETEPVPHSSSEFIVKASGIENRHVLNKSGILDPEIMHPVLPERSEDELGVMAEMALDAAKKALAQAGRTPADIDAVICAASNHERAYPAIAIEIQEALGIEGFAFDMNVACSSATFGMQAAHDMIANGSARAILVVNPEICSAHLEWRDRDCHFIFGDVCTAAVLERADASDAAGRFEIVSTRCKTVFSNNIRNDNGFLRRTRPGHMEDRRDMLFRQEGRKVFKQVVPMVAELITQHLADNNIAPDRIARLWLHQANKAMNDLIGARVLGRTPEPGEQPNILQEYANTSSAGSIIAFSQYNDDLKPGDLGVICSFGAGYSAGSVIVRKVG</sequence>
<dbReference type="InterPro" id="IPR006037">
    <property type="entry name" value="RCK_C"/>
</dbReference>
<reference evidence="10" key="1">
    <citation type="submission" date="2023-08" db="EMBL/GenBank/DDBJ databases">
        <authorList>
            <person name="Chen Y."/>
            <person name="Shah S."/>
            <person name="Dougan E. K."/>
            <person name="Thang M."/>
            <person name="Chan C."/>
        </authorList>
    </citation>
    <scope>NUCLEOTIDE SEQUENCE</scope>
</reference>
<dbReference type="PANTHER" id="PTHR43652:SF2">
    <property type="entry name" value="BASIC AMINO ACID ANTIPORTER YFCC-RELATED"/>
    <property type="match status" value="1"/>
</dbReference>
<feature type="transmembrane region" description="Helical" evidence="8">
    <location>
        <begin position="882"/>
        <end position="903"/>
    </location>
</feature>
<dbReference type="InterPro" id="IPR013747">
    <property type="entry name" value="ACP_syn_III_C"/>
</dbReference>
<feature type="transmembrane region" description="Helical" evidence="8">
    <location>
        <begin position="1251"/>
        <end position="1273"/>
    </location>
</feature>
<dbReference type="GO" id="GO:0005886">
    <property type="term" value="C:plasma membrane"/>
    <property type="evidence" value="ECO:0007669"/>
    <property type="project" value="TreeGrafter"/>
</dbReference>
<keyword evidence="3" id="KW-0808">Transferase</keyword>
<organism evidence="10 11">
    <name type="scientific">Effrenium voratum</name>
    <dbReference type="NCBI Taxonomy" id="2562239"/>
    <lineage>
        <taxon>Eukaryota</taxon>
        <taxon>Sar</taxon>
        <taxon>Alveolata</taxon>
        <taxon>Dinophyceae</taxon>
        <taxon>Suessiales</taxon>
        <taxon>Symbiodiniaceae</taxon>
        <taxon>Effrenium</taxon>
    </lineage>
</organism>
<feature type="transmembrane region" description="Helical" evidence="8">
    <location>
        <begin position="923"/>
        <end position="948"/>
    </location>
</feature>
<dbReference type="GO" id="GO:0006633">
    <property type="term" value="P:fatty acid biosynthetic process"/>
    <property type="evidence" value="ECO:0007669"/>
    <property type="project" value="InterPro"/>
</dbReference>
<evidence type="ECO:0000256" key="2">
    <source>
        <dbReference type="ARBA" id="ARBA00022448"/>
    </source>
</evidence>
<dbReference type="InterPro" id="IPR046816">
    <property type="entry name" value="MmeI_Mtase"/>
</dbReference>
<protein>
    <recommendedName>
        <fullName evidence="9">RCK C-terminal domain-containing protein</fullName>
    </recommendedName>
</protein>
<dbReference type="InterPro" id="IPR046819">
    <property type="entry name" value="MmeI_hel"/>
</dbReference>
<feature type="domain" description="RCK C-terminal" evidence="9">
    <location>
        <begin position="955"/>
        <end position="1041"/>
    </location>
</feature>
<gene>
    <name evidence="10" type="ORF">EVOR1521_LOCUS16743</name>
</gene>
<keyword evidence="2" id="KW-0813">Transport</keyword>
<feature type="transmembrane region" description="Helical" evidence="8">
    <location>
        <begin position="803"/>
        <end position="822"/>
    </location>
</feature>
<dbReference type="Gene3D" id="3.40.47.10">
    <property type="match status" value="2"/>
</dbReference>
<evidence type="ECO:0000256" key="1">
    <source>
        <dbReference type="ARBA" id="ARBA00004141"/>
    </source>
</evidence>
<keyword evidence="5" id="KW-0677">Repeat</keyword>
<dbReference type="GO" id="GO:0008324">
    <property type="term" value="F:monoatomic cation transmembrane transporter activity"/>
    <property type="evidence" value="ECO:0007669"/>
    <property type="project" value="InterPro"/>
</dbReference>
<dbReference type="Pfam" id="PF20473">
    <property type="entry name" value="MmeI_Mtase"/>
    <property type="match status" value="1"/>
</dbReference>
<dbReference type="InterPro" id="IPR013751">
    <property type="entry name" value="ACP_syn_III_N"/>
</dbReference>
<feature type="transmembrane region" description="Helical" evidence="8">
    <location>
        <begin position="1317"/>
        <end position="1335"/>
    </location>
</feature>
<dbReference type="Gene3D" id="3.30.70.1450">
    <property type="entry name" value="Regulator of K+ conductance, C-terminal domain"/>
    <property type="match status" value="2"/>
</dbReference>
<evidence type="ECO:0000256" key="4">
    <source>
        <dbReference type="ARBA" id="ARBA00022692"/>
    </source>
</evidence>
<feature type="transmembrane region" description="Helical" evidence="8">
    <location>
        <begin position="1220"/>
        <end position="1244"/>
    </location>
</feature>
<evidence type="ECO:0000313" key="10">
    <source>
        <dbReference type="EMBL" id="CAJ1391479.1"/>
    </source>
</evidence>
<feature type="transmembrane region" description="Helical" evidence="8">
    <location>
        <begin position="779"/>
        <end position="796"/>
    </location>
</feature>
<evidence type="ECO:0000256" key="7">
    <source>
        <dbReference type="ARBA" id="ARBA00023136"/>
    </source>
</evidence>
<evidence type="ECO:0000256" key="6">
    <source>
        <dbReference type="ARBA" id="ARBA00022989"/>
    </source>
</evidence>